<dbReference type="EMBL" id="JAAARO010000021">
    <property type="protein sequence ID" value="KAF5728788.1"/>
    <property type="molecule type" value="Genomic_DNA"/>
</dbReference>
<proteinExistence type="predicted"/>
<dbReference type="AlphaFoldDB" id="A0A7J7C3V8"/>
<keyword evidence="1" id="KW-1133">Transmembrane helix</keyword>
<comment type="caution">
    <text evidence="2">The sequence shown here is derived from an EMBL/GenBank/DDBJ whole genome shotgun (WGS) entry which is preliminary data.</text>
</comment>
<protein>
    <submittedName>
        <fullName evidence="2">Uncharacterized protein</fullName>
    </submittedName>
</protein>
<dbReference type="Proteomes" id="UP000593562">
    <property type="component" value="Unassembled WGS sequence"/>
</dbReference>
<evidence type="ECO:0000313" key="2">
    <source>
        <dbReference type="EMBL" id="KAF5728788.1"/>
    </source>
</evidence>
<dbReference type="PANTHER" id="PTHR36743:SF1">
    <property type="entry name" value="OS04G0495300 PROTEIN"/>
    <property type="match status" value="1"/>
</dbReference>
<dbReference type="InParanoid" id="A0A7J7C3V8"/>
<keyword evidence="3" id="KW-1185">Reference proteome</keyword>
<sequence>MGGVASKRVKARLGNSPEFDSACDSAYTHCLSLTQCAFDGVFPYQLPNAATHLHHILSTAQFPLIHKWVPTPPTRSQIDMALRVITRRQQPRDREDPELLGQVQFKEWAVELFGEAVVGSAGKAILTRVPMGVAGITGIGAATRSGREVVGTAIAVYALGVASWIYIGLSS</sequence>
<reference evidence="2 3" key="1">
    <citation type="journal article" date="2020" name="Nat. Commun.">
        <title>Genome of Tripterygium wilfordii and identification of cytochrome P450 involved in triptolide biosynthesis.</title>
        <authorList>
            <person name="Tu L."/>
            <person name="Su P."/>
            <person name="Zhang Z."/>
            <person name="Gao L."/>
            <person name="Wang J."/>
            <person name="Hu T."/>
            <person name="Zhou J."/>
            <person name="Zhang Y."/>
            <person name="Zhao Y."/>
            <person name="Liu Y."/>
            <person name="Song Y."/>
            <person name="Tong Y."/>
            <person name="Lu Y."/>
            <person name="Yang J."/>
            <person name="Xu C."/>
            <person name="Jia M."/>
            <person name="Peters R.J."/>
            <person name="Huang L."/>
            <person name="Gao W."/>
        </authorList>
    </citation>
    <scope>NUCLEOTIDE SEQUENCE [LARGE SCALE GENOMIC DNA]</scope>
    <source>
        <strain evidence="3">cv. XIE 37</strain>
        <tissue evidence="2">Leaf</tissue>
    </source>
</reference>
<accession>A0A7J7C3V8</accession>
<dbReference type="PANTHER" id="PTHR36743">
    <property type="entry name" value="OS04G0495300 PROTEIN"/>
    <property type="match status" value="1"/>
</dbReference>
<name>A0A7J7C3V8_TRIWF</name>
<evidence type="ECO:0000256" key="1">
    <source>
        <dbReference type="SAM" id="Phobius"/>
    </source>
</evidence>
<evidence type="ECO:0000313" key="3">
    <source>
        <dbReference type="Proteomes" id="UP000593562"/>
    </source>
</evidence>
<feature type="transmembrane region" description="Helical" evidence="1">
    <location>
        <begin position="149"/>
        <end position="169"/>
    </location>
</feature>
<keyword evidence="1" id="KW-0472">Membrane</keyword>
<keyword evidence="1" id="KW-0812">Transmembrane</keyword>
<gene>
    <name evidence="2" type="ORF">HS088_TW21G00941</name>
</gene>
<organism evidence="2 3">
    <name type="scientific">Tripterygium wilfordii</name>
    <name type="common">Thunder God vine</name>
    <dbReference type="NCBI Taxonomy" id="458696"/>
    <lineage>
        <taxon>Eukaryota</taxon>
        <taxon>Viridiplantae</taxon>
        <taxon>Streptophyta</taxon>
        <taxon>Embryophyta</taxon>
        <taxon>Tracheophyta</taxon>
        <taxon>Spermatophyta</taxon>
        <taxon>Magnoliopsida</taxon>
        <taxon>eudicotyledons</taxon>
        <taxon>Gunneridae</taxon>
        <taxon>Pentapetalae</taxon>
        <taxon>rosids</taxon>
        <taxon>fabids</taxon>
        <taxon>Celastrales</taxon>
        <taxon>Celastraceae</taxon>
        <taxon>Tripterygium</taxon>
    </lineage>
</organism>
<dbReference type="FunCoup" id="A0A7J7C3V8">
    <property type="interactions" value="349"/>
</dbReference>